<proteinExistence type="predicted"/>
<evidence type="ECO:0000256" key="2">
    <source>
        <dbReference type="ARBA" id="ARBA00023015"/>
    </source>
</evidence>
<dbReference type="PANTHER" id="PTHR30146:SF95">
    <property type="entry name" value="RIBOSE OPERON REPRESSOR"/>
    <property type="match status" value="1"/>
</dbReference>
<gene>
    <name evidence="6" type="ORF">HTY61_08950</name>
</gene>
<dbReference type="Pfam" id="PF00356">
    <property type="entry name" value="LacI"/>
    <property type="match status" value="1"/>
</dbReference>
<dbReference type="InterPro" id="IPR010982">
    <property type="entry name" value="Lambda_DNA-bd_dom_sf"/>
</dbReference>
<evidence type="ECO:0000256" key="3">
    <source>
        <dbReference type="ARBA" id="ARBA00023125"/>
    </source>
</evidence>
<evidence type="ECO:0000256" key="1">
    <source>
        <dbReference type="ARBA" id="ARBA00022491"/>
    </source>
</evidence>
<dbReference type="InterPro" id="IPR028082">
    <property type="entry name" value="Peripla_BP_I"/>
</dbReference>
<organism evidence="6 7">
    <name type="scientific">Oricola thermophila</name>
    <dbReference type="NCBI Taxonomy" id="2742145"/>
    <lineage>
        <taxon>Bacteria</taxon>
        <taxon>Pseudomonadati</taxon>
        <taxon>Pseudomonadota</taxon>
        <taxon>Alphaproteobacteria</taxon>
        <taxon>Hyphomicrobiales</taxon>
        <taxon>Ahrensiaceae</taxon>
        <taxon>Oricola</taxon>
    </lineage>
</organism>
<dbReference type="PROSITE" id="PS50932">
    <property type="entry name" value="HTH_LACI_2"/>
    <property type="match status" value="1"/>
</dbReference>
<dbReference type="InterPro" id="IPR000843">
    <property type="entry name" value="HTH_LacI"/>
</dbReference>
<dbReference type="SMART" id="SM00354">
    <property type="entry name" value="HTH_LACI"/>
    <property type="match status" value="1"/>
</dbReference>
<name>A0A6N1VHD1_9HYPH</name>
<evidence type="ECO:0000313" key="7">
    <source>
        <dbReference type="Proteomes" id="UP000509367"/>
    </source>
</evidence>
<keyword evidence="7" id="KW-1185">Reference proteome</keyword>
<dbReference type="InterPro" id="IPR001761">
    <property type="entry name" value="Peripla_BP/Lac1_sug-bd_dom"/>
</dbReference>
<dbReference type="Pfam" id="PF00532">
    <property type="entry name" value="Peripla_BP_1"/>
    <property type="match status" value="1"/>
</dbReference>
<evidence type="ECO:0000259" key="5">
    <source>
        <dbReference type="PROSITE" id="PS50932"/>
    </source>
</evidence>
<sequence length="351" mass="38236">MPKKYKLPAGTIRTTSLDVAALAGVSQSAVSRAFTPGASISPTTRDKVLDAARKLNYVPNSIASSLITHRSNIVALILGDLHNPFYTHVLEAFGREVQARDRQLLVFTLNDEQETDDAIMRLLRYQVDGVILTSAQMSTQMVGMCQNRGIPLVLFNRYIPQSGTFGVRCDNAWGGRQIAEAFLRAGAKSFAMITGDPKGTTSKDRVAGFVERLIESGVSRASIRSYEGDSTYEGASDAVQRMMADPEGLPDALFGINDTMAMGAMDTLRHQFGLSIPEDIMVAGFDDIPEGARLPYQLTTVRQPINRMVRATIDHLSLDGPAQSTDLPHDLPIRGRVVWRSTVPGDPPAEV</sequence>
<dbReference type="GO" id="GO:0000976">
    <property type="term" value="F:transcription cis-regulatory region binding"/>
    <property type="evidence" value="ECO:0007669"/>
    <property type="project" value="TreeGrafter"/>
</dbReference>
<dbReference type="CDD" id="cd06278">
    <property type="entry name" value="PBP1_LacI-like"/>
    <property type="match status" value="1"/>
</dbReference>
<dbReference type="Gene3D" id="3.40.50.2300">
    <property type="match status" value="2"/>
</dbReference>
<dbReference type="KEGG" id="orm:HTY61_08950"/>
<dbReference type="Gene3D" id="1.10.260.40">
    <property type="entry name" value="lambda repressor-like DNA-binding domains"/>
    <property type="match status" value="1"/>
</dbReference>
<dbReference type="RefSeq" id="WP_175276462.1">
    <property type="nucleotide sequence ID" value="NZ_CP054836.1"/>
</dbReference>
<dbReference type="AlphaFoldDB" id="A0A6N1VHD1"/>
<accession>A0A6N1VHD1</accession>
<dbReference type="Proteomes" id="UP000509367">
    <property type="component" value="Chromosome"/>
</dbReference>
<keyword evidence="3" id="KW-0238">DNA-binding</keyword>
<dbReference type="SUPFAM" id="SSF47413">
    <property type="entry name" value="lambda repressor-like DNA-binding domains"/>
    <property type="match status" value="1"/>
</dbReference>
<keyword evidence="1" id="KW-0678">Repressor</keyword>
<dbReference type="EMBL" id="CP054836">
    <property type="protein sequence ID" value="QKV18569.1"/>
    <property type="molecule type" value="Genomic_DNA"/>
</dbReference>
<feature type="domain" description="HTH lacI-type" evidence="5">
    <location>
        <begin position="14"/>
        <end position="68"/>
    </location>
</feature>
<evidence type="ECO:0000313" key="6">
    <source>
        <dbReference type="EMBL" id="QKV18569.1"/>
    </source>
</evidence>
<protein>
    <submittedName>
        <fullName evidence="6">Substrate-binding domain-containing protein</fullName>
    </submittedName>
</protein>
<dbReference type="CDD" id="cd01392">
    <property type="entry name" value="HTH_LacI"/>
    <property type="match status" value="1"/>
</dbReference>
<keyword evidence="2" id="KW-0805">Transcription regulation</keyword>
<keyword evidence="4" id="KW-0804">Transcription</keyword>
<dbReference type="PANTHER" id="PTHR30146">
    <property type="entry name" value="LACI-RELATED TRANSCRIPTIONAL REPRESSOR"/>
    <property type="match status" value="1"/>
</dbReference>
<dbReference type="GO" id="GO:0003700">
    <property type="term" value="F:DNA-binding transcription factor activity"/>
    <property type="evidence" value="ECO:0007669"/>
    <property type="project" value="TreeGrafter"/>
</dbReference>
<evidence type="ECO:0000256" key="4">
    <source>
        <dbReference type="ARBA" id="ARBA00023163"/>
    </source>
</evidence>
<dbReference type="SUPFAM" id="SSF53822">
    <property type="entry name" value="Periplasmic binding protein-like I"/>
    <property type="match status" value="1"/>
</dbReference>
<reference evidence="6 7" key="1">
    <citation type="submission" date="2020-06" db="EMBL/GenBank/DDBJ databases">
        <title>Oricola thermophila sp. nov. isolated from a tidal sediments.</title>
        <authorList>
            <person name="Kwon K.K."/>
            <person name="Yang S.-H."/>
            <person name="Park M.-J."/>
        </authorList>
    </citation>
    <scope>NUCLEOTIDE SEQUENCE [LARGE SCALE GENOMIC DNA]</scope>
    <source>
        <strain evidence="6 7">MEBiC13590</strain>
    </source>
</reference>